<keyword evidence="2" id="KW-1185">Reference proteome</keyword>
<organism evidence="1 2">
    <name type="scientific">Vespula squamosa</name>
    <name type="common">Southern yellow jacket</name>
    <name type="synonym">Wasp</name>
    <dbReference type="NCBI Taxonomy" id="30214"/>
    <lineage>
        <taxon>Eukaryota</taxon>
        <taxon>Metazoa</taxon>
        <taxon>Ecdysozoa</taxon>
        <taxon>Arthropoda</taxon>
        <taxon>Hexapoda</taxon>
        <taxon>Insecta</taxon>
        <taxon>Pterygota</taxon>
        <taxon>Neoptera</taxon>
        <taxon>Endopterygota</taxon>
        <taxon>Hymenoptera</taxon>
        <taxon>Apocrita</taxon>
        <taxon>Aculeata</taxon>
        <taxon>Vespoidea</taxon>
        <taxon>Vespidae</taxon>
        <taxon>Vespinae</taxon>
        <taxon>Vespula</taxon>
    </lineage>
</organism>
<proteinExistence type="predicted"/>
<name>A0ABD2BNB8_VESSQ</name>
<evidence type="ECO:0000313" key="2">
    <source>
        <dbReference type="Proteomes" id="UP001607302"/>
    </source>
</evidence>
<protein>
    <submittedName>
        <fullName evidence="1">Uncharacterized protein</fullName>
    </submittedName>
</protein>
<reference evidence="1 2" key="1">
    <citation type="journal article" date="2024" name="Ann. Entomol. Soc. Am.">
        <title>Genomic analyses of the southern and eastern yellowjacket wasps (Hymenoptera: Vespidae) reveal evolutionary signatures of social life.</title>
        <authorList>
            <person name="Catto M.A."/>
            <person name="Caine P.B."/>
            <person name="Orr S.E."/>
            <person name="Hunt B.G."/>
            <person name="Goodisman M.A.D."/>
        </authorList>
    </citation>
    <scope>NUCLEOTIDE SEQUENCE [LARGE SCALE GENOMIC DNA]</scope>
    <source>
        <strain evidence="1">233</strain>
        <tissue evidence="1">Head and thorax</tissue>
    </source>
</reference>
<accession>A0ABD2BNB8</accession>
<gene>
    <name evidence="1" type="ORF">V1478_003971</name>
</gene>
<comment type="caution">
    <text evidence="1">The sequence shown here is derived from an EMBL/GenBank/DDBJ whole genome shotgun (WGS) entry which is preliminary data.</text>
</comment>
<dbReference type="Proteomes" id="UP001607302">
    <property type="component" value="Unassembled WGS sequence"/>
</dbReference>
<sequence>MSGHEALNEDHDISCRIFEQLGSKVISFRGMIFRPDLTIFNMDVSVFIRSSARYGETKTIITILLLLFRASASAPRLTHPLRIRDGEAMMVEYWTGIPAGRRRPRRSGYNGVSRGSLLPFYPNVISAKYENSYTWLQLLKLSLLPALKLLFSNSAKYISVLIPLQYIIEASTFYGNRTAGDRHTRYARGSNLVNTVRGCPSPYPLKSSMTMPMSPMKYILATMSKSLSHGDFARKEVDGLVPTRFLRMAADGEDGKWVNVFRVNRWPVLNRKLMPLRGPKAVLWRFHLTYTPK</sequence>
<evidence type="ECO:0000313" key="1">
    <source>
        <dbReference type="EMBL" id="KAL2734273.1"/>
    </source>
</evidence>
<dbReference type="EMBL" id="JAUDFV010000074">
    <property type="protein sequence ID" value="KAL2734273.1"/>
    <property type="molecule type" value="Genomic_DNA"/>
</dbReference>
<dbReference type="AlphaFoldDB" id="A0ABD2BNB8"/>